<dbReference type="InterPro" id="IPR005135">
    <property type="entry name" value="Endo/exonuclease/phosphatase"/>
</dbReference>
<dbReference type="PANTHER" id="PTHR23235:SF142">
    <property type="entry name" value="ZINC FINGER PROTEIN 384"/>
    <property type="match status" value="1"/>
</dbReference>
<proteinExistence type="predicted"/>
<reference evidence="8 9" key="1">
    <citation type="submission" date="2024-04" db="EMBL/GenBank/DDBJ databases">
        <authorList>
            <person name="Rising A."/>
            <person name="Reimegard J."/>
            <person name="Sonavane S."/>
            <person name="Akerstrom W."/>
            <person name="Nylinder S."/>
            <person name="Hedman E."/>
            <person name="Kallberg Y."/>
        </authorList>
    </citation>
    <scope>NUCLEOTIDE SEQUENCE [LARGE SCALE GENOMIC DNA]</scope>
</reference>
<dbReference type="SUPFAM" id="SSF57667">
    <property type="entry name" value="beta-beta-alpha zinc fingers"/>
    <property type="match status" value="1"/>
</dbReference>
<feature type="domain" description="C2H2-type" evidence="7">
    <location>
        <begin position="236"/>
        <end position="262"/>
    </location>
</feature>
<dbReference type="PANTHER" id="PTHR23235">
    <property type="entry name" value="KRUEPPEL-LIKE TRANSCRIPTION FACTOR"/>
    <property type="match status" value="1"/>
</dbReference>
<dbReference type="FunFam" id="3.30.160.60:FF:002343">
    <property type="entry name" value="Zinc finger protein 33A"/>
    <property type="match status" value="1"/>
</dbReference>
<keyword evidence="2" id="KW-0677">Repeat</keyword>
<dbReference type="GO" id="GO:0000981">
    <property type="term" value="F:DNA-binding transcription factor activity, RNA polymerase II-specific"/>
    <property type="evidence" value="ECO:0007669"/>
    <property type="project" value="TreeGrafter"/>
</dbReference>
<protein>
    <recommendedName>
        <fullName evidence="7">C2H2-type domain-containing protein</fullName>
    </recommendedName>
</protein>
<keyword evidence="9" id="KW-1185">Reference proteome</keyword>
<dbReference type="GO" id="GO:0003824">
    <property type="term" value="F:catalytic activity"/>
    <property type="evidence" value="ECO:0007669"/>
    <property type="project" value="InterPro"/>
</dbReference>
<sequence>NLLNNLNDPTFIFGDFNLHPLWEGKSQSALSENFFYWLNGSNFIILNTSAPTHIINASTCFILDLTLCSSSISNDIDCFVFDCTFESNQCTIVISWSKLQNTSRFIKTIKWDPTIKKSIEIFNTIKSPIIDAITNQISRTINIHTTRKILEDKEYLPWWNNACHVFSRLKKQAWIKARCHISNLDWINYKKYRGRRKELLGQISRKMHYCRFCDYSTFKTTHLKNHEAIHLGYKPFKCEMCSKSFVQKMQLQRHLLTHYKLS</sequence>
<dbReference type="InterPro" id="IPR036691">
    <property type="entry name" value="Endo/exonu/phosph_ase_sf"/>
</dbReference>
<keyword evidence="5" id="KW-0539">Nucleus</keyword>
<dbReference type="SMART" id="SM00355">
    <property type="entry name" value="ZnF_C2H2"/>
    <property type="match status" value="2"/>
</dbReference>
<dbReference type="Gene3D" id="3.30.160.60">
    <property type="entry name" value="Classic Zinc Finger"/>
    <property type="match status" value="1"/>
</dbReference>
<evidence type="ECO:0000256" key="2">
    <source>
        <dbReference type="ARBA" id="ARBA00022737"/>
    </source>
</evidence>
<dbReference type="GO" id="GO:0008270">
    <property type="term" value="F:zinc ion binding"/>
    <property type="evidence" value="ECO:0007669"/>
    <property type="project" value="UniProtKB-KW"/>
</dbReference>
<evidence type="ECO:0000256" key="3">
    <source>
        <dbReference type="ARBA" id="ARBA00022771"/>
    </source>
</evidence>
<evidence type="ECO:0000259" key="7">
    <source>
        <dbReference type="PROSITE" id="PS50157"/>
    </source>
</evidence>
<evidence type="ECO:0000313" key="9">
    <source>
        <dbReference type="Proteomes" id="UP001497382"/>
    </source>
</evidence>
<evidence type="ECO:0000256" key="4">
    <source>
        <dbReference type="ARBA" id="ARBA00022833"/>
    </source>
</evidence>
<accession>A0AAV1ZE28</accession>
<gene>
    <name evidence="8" type="ORF">LARSCL_LOCUS4210</name>
</gene>
<dbReference type="AlphaFoldDB" id="A0AAV1ZE28"/>
<comment type="caution">
    <text evidence="8">The sequence shown here is derived from an EMBL/GenBank/DDBJ whole genome shotgun (WGS) entry which is preliminary data.</text>
</comment>
<dbReference type="PROSITE" id="PS00028">
    <property type="entry name" value="ZINC_FINGER_C2H2_1"/>
    <property type="match status" value="1"/>
</dbReference>
<dbReference type="InterPro" id="IPR013087">
    <property type="entry name" value="Znf_C2H2_type"/>
</dbReference>
<keyword evidence="4" id="KW-0862">Zinc</keyword>
<dbReference type="GO" id="GO:0000978">
    <property type="term" value="F:RNA polymerase II cis-regulatory region sequence-specific DNA binding"/>
    <property type="evidence" value="ECO:0007669"/>
    <property type="project" value="TreeGrafter"/>
</dbReference>
<organism evidence="8 9">
    <name type="scientific">Larinioides sclopetarius</name>
    <dbReference type="NCBI Taxonomy" id="280406"/>
    <lineage>
        <taxon>Eukaryota</taxon>
        <taxon>Metazoa</taxon>
        <taxon>Ecdysozoa</taxon>
        <taxon>Arthropoda</taxon>
        <taxon>Chelicerata</taxon>
        <taxon>Arachnida</taxon>
        <taxon>Araneae</taxon>
        <taxon>Araneomorphae</taxon>
        <taxon>Entelegynae</taxon>
        <taxon>Araneoidea</taxon>
        <taxon>Araneidae</taxon>
        <taxon>Larinioides</taxon>
    </lineage>
</organism>
<dbReference type="Gene3D" id="3.60.10.10">
    <property type="entry name" value="Endonuclease/exonuclease/phosphatase"/>
    <property type="match status" value="1"/>
</dbReference>
<dbReference type="Pfam" id="PF14529">
    <property type="entry name" value="Exo_endo_phos_2"/>
    <property type="match status" value="1"/>
</dbReference>
<feature type="non-terminal residue" evidence="8">
    <location>
        <position position="1"/>
    </location>
</feature>
<dbReference type="InterPro" id="IPR036236">
    <property type="entry name" value="Znf_C2H2_sf"/>
</dbReference>
<dbReference type="Pfam" id="PF00096">
    <property type="entry name" value="zf-C2H2"/>
    <property type="match status" value="1"/>
</dbReference>
<evidence type="ECO:0000256" key="1">
    <source>
        <dbReference type="ARBA" id="ARBA00022723"/>
    </source>
</evidence>
<dbReference type="PROSITE" id="PS50157">
    <property type="entry name" value="ZINC_FINGER_C2H2_2"/>
    <property type="match status" value="2"/>
</dbReference>
<evidence type="ECO:0000313" key="8">
    <source>
        <dbReference type="EMBL" id="CAL1268522.1"/>
    </source>
</evidence>
<name>A0AAV1ZE28_9ARAC</name>
<evidence type="ECO:0000256" key="5">
    <source>
        <dbReference type="ARBA" id="ARBA00023242"/>
    </source>
</evidence>
<keyword evidence="3 6" id="KW-0863">Zinc-finger</keyword>
<evidence type="ECO:0000256" key="6">
    <source>
        <dbReference type="PROSITE-ProRule" id="PRU00042"/>
    </source>
</evidence>
<feature type="domain" description="C2H2-type" evidence="7">
    <location>
        <begin position="208"/>
        <end position="235"/>
    </location>
</feature>
<dbReference type="EMBL" id="CAXIEN010000034">
    <property type="protein sequence ID" value="CAL1268522.1"/>
    <property type="molecule type" value="Genomic_DNA"/>
</dbReference>
<dbReference type="SUPFAM" id="SSF56219">
    <property type="entry name" value="DNase I-like"/>
    <property type="match status" value="1"/>
</dbReference>
<keyword evidence="1" id="KW-0479">Metal-binding</keyword>
<dbReference type="Proteomes" id="UP001497382">
    <property type="component" value="Unassembled WGS sequence"/>
</dbReference>